<dbReference type="Proteomes" id="UP000298652">
    <property type="component" value="Chromosome 7"/>
</dbReference>
<feature type="region of interest" description="Disordered" evidence="1">
    <location>
        <begin position="1"/>
        <end position="40"/>
    </location>
</feature>
<evidence type="ECO:0000313" key="3">
    <source>
        <dbReference type="EMBL" id="TKW07943.1"/>
    </source>
</evidence>
<sequence>MLHPIQRRPLRPQDRQGLKSSIDASGETTLFKSTDPEPERKKATLLGQPTQIAISGRALVFVAVAAATTHLLFYRRKKKDTTVMPWSTLESLRQDKSYFSIFTPSRNSFSC</sequence>
<keyword evidence="2" id="KW-0472">Membrane</keyword>
<reference evidence="3" key="1">
    <citation type="submission" date="2019-03" db="EMBL/GenBank/DDBJ databases">
        <title>WGS assembly of Setaria viridis.</title>
        <authorList>
            <person name="Huang P."/>
            <person name="Jenkins J."/>
            <person name="Grimwood J."/>
            <person name="Barry K."/>
            <person name="Healey A."/>
            <person name="Mamidi S."/>
            <person name="Sreedasyam A."/>
            <person name="Shu S."/>
            <person name="Feldman M."/>
            <person name="Wu J."/>
            <person name="Yu Y."/>
            <person name="Chen C."/>
            <person name="Johnson J."/>
            <person name="Rokhsar D."/>
            <person name="Baxter I."/>
            <person name="Schmutz J."/>
            <person name="Brutnell T."/>
            <person name="Kellogg E."/>
        </authorList>
    </citation>
    <scope>NUCLEOTIDE SEQUENCE [LARGE SCALE GENOMIC DNA]</scope>
</reference>
<protein>
    <recommendedName>
        <fullName evidence="5">Transmembrane protein</fullName>
    </recommendedName>
</protein>
<evidence type="ECO:0000256" key="1">
    <source>
        <dbReference type="SAM" id="MobiDB-lite"/>
    </source>
</evidence>
<keyword evidence="2" id="KW-1133">Transmembrane helix</keyword>
<evidence type="ECO:0008006" key="5">
    <source>
        <dbReference type="Google" id="ProtNLM"/>
    </source>
</evidence>
<feature type="transmembrane region" description="Helical" evidence="2">
    <location>
        <begin position="52"/>
        <end position="74"/>
    </location>
</feature>
<organism evidence="3 4">
    <name type="scientific">Setaria viridis</name>
    <name type="common">Green bristlegrass</name>
    <name type="synonym">Setaria italica subsp. viridis</name>
    <dbReference type="NCBI Taxonomy" id="4556"/>
    <lineage>
        <taxon>Eukaryota</taxon>
        <taxon>Viridiplantae</taxon>
        <taxon>Streptophyta</taxon>
        <taxon>Embryophyta</taxon>
        <taxon>Tracheophyta</taxon>
        <taxon>Spermatophyta</taxon>
        <taxon>Magnoliopsida</taxon>
        <taxon>Liliopsida</taxon>
        <taxon>Poales</taxon>
        <taxon>Poaceae</taxon>
        <taxon>PACMAD clade</taxon>
        <taxon>Panicoideae</taxon>
        <taxon>Panicodae</taxon>
        <taxon>Paniceae</taxon>
        <taxon>Cenchrinae</taxon>
        <taxon>Setaria</taxon>
    </lineage>
</organism>
<dbReference type="Gramene" id="TKW07943">
    <property type="protein sequence ID" value="TKW07943"/>
    <property type="gene ID" value="SEVIR_7G340424v2"/>
</dbReference>
<accession>A0A4U6U2Z4</accession>
<keyword evidence="4" id="KW-1185">Reference proteome</keyword>
<feature type="compositionally biased region" description="Basic residues" evidence="1">
    <location>
        <begin position="1"/>
        <end position="10"/>
    </location>
</feature>
<feature type="compositionally biased region" description="Polar residues" evidence="1">
    <location>
        <begin position="18"/>
        <end position="32"/>
    </location>
</feature>
<dbReference type="AlphaFoldDB" id="A0A4U6U2Z4"/>
<dbReference type="EMBL" id="CM016558">
    <property type="protein sequence ID" value="TKW07943.1"/>
    <property type="molecule type" value="Genomic_DNA"/>
</dbReference>
<gene>
    <name evidence="3" type="ORF">SEVIR_7G340424v2</name>
</gene>
<name>A0A4U6U2Z4_SETVI</name>
<evidence type="ECO:0000256" key="2">
    <source>
        <dbReference type="SAM" id="Phobius"/>
    </source>
</evidence>
<evidence type="ECO:0000313" key="4">
    <source>
        <dbReference type="Proteomes" id="UP000298652"/>
    </source>
</evidence>
<proteinExistence type="predicted"/>
<keyword evidence="2" id="KW-0812">Transmembrane</keyword>